<evidence type="ECO:0000313" key="2">
    <source>
        <dbReference type="Proteomes" id="UP001500151"/>
    </source>
</evidence>
<dbReference type="EMBL" id="BAAASJ010000113">
    <property type="protein sequence ID" value="GAA2656117.1"/>
    <property type="molecule type" value="Genomic_DNA"/>
</dbReference>
<reference evidence="1 2" key="1">
    <citation type="journal article" date="2019" name="Int. J. Syst. Evol. Microbiol.">
        <title>The Global Catalogue of Microorganisms (GCM) 10K type strain sequencing project: providing services to taxonomists for standard genome sequencing and annotation.</title>
        <authorList>
            <consortium name="The Broad Institute Genomics Platform"/>
            <consortium name="The Broad Institute Genome Sequencing Center for Infectious Disease"/>
            <person name="Wu L."/>
            <person name="Ma J."/>
        </authorList>
    </citation>
    <scope>NUCLEOTIDE SEQUENCE [LARGE SCALE GENOMIC DNA]</scope>
    <source>
        <strain evidence="1 2">JCM 4524</strain>
    </source>
</reference>
<comment type="caution">
    <text evidence="1">The sequence shown here is derived from an EMBL/GenBank/DDBJ whole genome shotgun (WGS) entry which is preliminary data.</text>
</comment>
<gene>
    <name evidence="1" type="ORF">GCM10010307_69380</name>
</gene>
<sequence>MARPDGGDGHIGTESVDDCGVGLANVFQRRDERVRHHCHGRTPWGFGLAEVRCAMSAGRLPGVGALLDESVGPGTQAVACAGEEAVTSDRRTARCSE</sequence>
<dbReference type="Proteomes" id="UP001500151">
    <property type="component" value="Unassembled WGS sequence"/>
</dbReference>
<organism evidence="1 2">
    <name type="scientific">Streptomyces vastus</name>
    <dbReference type="NCBI Taxonomy" id="285451"/>
    <lineage>
        <taxon>Bacteria</taxon>
        <taxon>Bacillati</taxon>
        <taxon>Actinomycetota</taxon>
        <taxon>Actinomycetes</taxon>
        <taxon>Kitasatosporales</taxon>
        <taxon>Streptomycetaceae</taxon>
        <taxon>Streptomyces</taxon>
    </lineage>
</organism>
<name>A0ABN3RMW7_9ACTN</name>
<protein>
    <submittedName>
        <fullName evidence="1">Uncharacterized protein</fullName>
    </submittedName>
</protein>
<accession>A0ABN3RMW7</accession>
<keyword evidence="2" id="KW-1185">Reference proteome</keyword>
<evidence type="ECO:0000313" key="1">
    <source>
        <dbReference type="EMBL" id="GAA2656117.1"/>
    </source>
</evidence>
<proteinExistence type="predicted"/>